<accession>A0A1E4TJE2</accession>
<dbReference type="EMBL" id="KV453841">
    <property type="protein sequence ID" value="ODV91859.1"/>
    <property type="molecule type" value="Genomic_DNA"/>
</dbReference>
<keyword evidence="3" id="KW-0274">FAD</keyword>
<reference evidence="11" key="1">
    <citation type="submission" date="2016-02" db="EMBL/GenBank/DDBJ databases">
        <title>Comparative genomics of biotechnologically important yeasts.</title>
        <authorList>
            <consortium name="DOE Joint Genome Institute"/>
            <person name="Riley R."/>
            <person name="Haridas S."/>
            <person name="Wolfe K.H."/>
            <person name="Lopes M.R."/>
            <person name="Hittinger C.T."/>
            <person name="Goker M."/>
            <person name="Salamov A."/>
            <person name="Wisecaver J."/>
            <person name="Long T.M."/>
            <person name="Aerts A.L."/>
            <person name="Barry K."/>
            <person name="Choi C."/>
            <person name="Clum A."/>
            <person name="Coughlan A.Y."/>
            <person name="Deshpande S."/>
            <person name="Douglass A.P."/>
            <person name="Hanson S.J."/>
            <person name="Klenk H.-P."/>
            <person name="Labutti K."/>
            <person name="Lapidus A."/>
            <person name="Lindquist E."/>
            <person name="Lipzen A."/>
            <person name="Meier-Kolthoff J.P."/>
            <person name="Ohm R.A."/>
            <person name="Otillar R.P."/>
            <person name="Pangilinan J."/>
            <person name="Peng Y."/>
            <person name="Rokas A."/>
            <person name="Rosa C.A."/>
            <person name="Scheuner C."/>
            <person name="Sibirny A.A."/>
            <person name="Slot J.C."/>
            <person name="Stielow J.B."/>
            <person name="Sun H."/>
            <person name="Kurtzman C.P."/>
            <person name="Blackwell M."/>
            <person name="Jeffries T.W."/>
            <person name="Grigoriev I.V."/>
        </authorList>
    </citation>
    <scope>NUCLEOTIDE SEQUENCE [LARGE SCALE GENOMIC DNA]</scope>
    <source>
        <strain evidence="11">NRRL Y-17796</strain>
    </source>
</reference>
<comment type="similarity">
    <text evidence="6">Belongs to the L2HGDH family.</text>
</comment>
<dbReference type="Proteomes" id="UP000095023">
    <property type="component" value="Unassembled WGS sequence"/>
</dbReference>
<dbReference type="PANTHER" id="PTHR43104:SF4">
    <property type="entry name" value="L-2-HYDROXYGLUTARATE DEHYDROGENASE, MITOCHONDRIAL"/>
    <property type="match status" value="1"/>
</dbReference>
<evidence type="ECO:0000256" key="4">
    <source>
        <dbReference type="ARBA" id="ARBA00023002"/>
    </source>
</evidence>
<dbReference type="OrthoDB" id="498204at2759"/>
<evidence type="ECO:0000256" key="7">
    <source>
        <dbReference type="ARBA" id="ARBA00038878"/>
    </source>
</evidence>
<comment type="catalytic activity">
    <reaction evidence="5">
        <text>(S)-2-hydroxyglutarate + A = 2-oxoglutarate + AH2</text>
        <dbReference type="Rhea" id="RHEA:21252"/>
        <dbReference type="ChEBI" id="CHEBI:13193"/>
        <dbReference type="ChEBI" id="CHEBI:16782"/>
        <dbReference type="ChEBI" id="CHEBI:16810"/>
        <dbReference type="ChEBI" id="CHEBI:17499"/>
        <dbReference type="EC" id="1.1.99.2"/>
    </reaction>
</comment>
<organism evidence="10 11">
    <name type="scientific">Tortispora caseinolytica NRRL Y-17796</name>
    <dbReference type="NCBI Taxonomy" id="767744"/>
    <lineage>
        <taxon>Eukaryota</taxon>
        <taxon>Fungi</taxon>
        <taxon>Dikarya</taxon>
        <taxon>Ascomycota</taxon>
        <taxon>Saccharomycotina</taxon>
        <taxon>Trigonopsidomycetes</taxon>
        <taxon>Trigonopsidales</taxon>
        <taxon>Trigonopsidaceae</taxon>
        <taxon>Tortispora</taxon>
    </lineage>
</organism>
<keyword evidence="4" id="KW-0560">Oxidoreductase</keyword>
<sequence length="369" mass="39536">MSKDFSHVIVGAGVVGLAIGARLSALHGSRVLLIEKYASPGTQTSARNSEVIHAGLYYPPTSLKSKLCIRGKQLLYETCAANSIDFKNCGKLVVAQTALEESKLNDLLIQTRDLGVPTSMVSLSQLKNIEPNVHAIAALESPSTGIVSAHGLMDFLQGRIADANADIALGTTVTKVEKESDGFRVHAETSDNETIDISTTFLINAAGHGAPSVSNSLLPPDRHVKQYYAKGNYYSYSGPAPTKRLIYPVPSGHAGLGTHLTLDLGGQAKFGPDVEWVDSDQDFALHNDPQHLKETLKEINRYLPQVQLNQLHPSYAGIRPKLVPAGAGFQDFIIQQEQGFPGFVNLLGIESPGLTSSLAIAEYVEALLG</sequence>
<feature type="domain" description="FAD dependent oxidoreductase" evidence="9">
    <location>
        <begin position="8"/>
        <end position="365"/>
    </location>
</feature>
<dbReference type="SUPFAM" id="SSF51905">
    <property type="entry name" value="FAD/NAD(P)-binding domain"/>
    <property type="match status" value="1"/>
</dbReference>
<evidence type="ECO:0000259" key="9">
    <source>
        <dbReference type="Pfam" id="PF01266"/>
    </source>
</evidence>
<evidence type="ECO:0000256" key="8">
    <source>
        <dbReference type="ARBA" id="ARBA00041137"/>
    </source>
</evidence>
<dbReference type="InterPro" id="IPR036188">
    <property type="entry name" value="FAD/NAD-bd_sf"/>
</dbReference>
<evidence type="ECO:0000256" key="5">
    <source>
        <dbReference type="ARBA" id="ARBA00036066"/>
    </source>
</evidence>
<name>A0A1E4TJE2_9ASCO</name>
<dbReference type="AlphaFoldDB" id="A0A1E4TJE2"/>
<evidence type="ECO:0000256" key="1">
    <source>
        <dbReference type="ARBA" id="ARBA00001974"/>
    </source>
</evidence>
<evidence type="ECO:0000313" key="11">
    <source>
        <dbReference type="Proteomes" id="UP000095023"/>
    </source>
</evidence>
<comment type="cofactor">
    <cofactor evidence="1">
        <name>FAD</name>
        <dbReference type="ChEBI" id="CHEBI:57692"/>
    </cofactor>
</comment>
<keyword evidence="2" id="KW-0285">Flavoprotein</keyword>
<protein>
    <recommendedName>
        <fullName evidence="8">L-2-hydroxyglutarate dehydrogenase, mitochondrial</fullName>
        <ecNumber evidence="7">1.1.99.2</ecNumber>
    </recommendedName>
</protein>
<proteinExistence type="inferred from homology"/>
<evidence type="ECO:0000256" key="2">
    <source>
        <dbReference type="ARBA" id="ARBA00022630"/>
    </source>
</evidence>
<dbReference type="Pfam" id="PF01266">
    <property type="entry name" value="DAO"/>
    <property type="match status" value="1"/>
</dbReference>
<evidence type="ECO:0000313" key="10">
    <source>
        <dbReference type="EMBL" id="ODV91859.1"/>
    </source>
</evidence>
<evidence type="ECO:0000256" key="6">
    <source>
        <dbReference type="ARBA" id="ARBA00037941"/>
    </source>
</evidence>
<dbReference type="Gene3D" id="3.30.9.10">
    <property type="entry name" value="D-Amino Acid Oxidase, subunit A, domain 2"/>
    <property type="match status" value="1"/>
</dbReference>
<gene>
    <name evidence="10" type="ORF">CANCADRAFT_20988</name>
</gene>
<evidence type="ECO:0000256" key="3">
    <source>
        <dbReference type="ARBA" id="ARBA00022827"/>
    </source>
</evidence>
<dbReference type="Gene3D" id="3.50.50.60">
    <property type="entry name" value="FAD/NAD(P)-binding domain"/>
    <property type="match status" value="1"/>
</dbReference>
<dbReference type="EC" id="1.1.99.2" evidence="7"/>
<keyword evidence="11" id="KW-1185">Reference proteome</keyword>
<dbReference type="GO" id="GO:0047545">
    <property type="term" value="F:(S)-2-hydroxyglutarate dehydrogenase activity"/>
    <property type="evidence" value="ECO:0007669"/>
    <property type="project" value="UniProtKB-EC"/>
</dbReference>
<dbReference type="PANTHER" id="PTHR43104">
    <property type="entry name" value="L-2-HYDROXYGLUTARATE DEHYDROGENASE, MITOCHONDRIAL"/>
    <property type="match status" value="1"/>
</dbReference>
<dbReference type="InterPro" id="IPR006076">
    <property type="entry name" value="FAD-dep_OxRdtase"/>
</dbReference>